<dbReference type="HOGENOM" id="CLU_133112_1_0_4"/>
<feature type="chain" id="PRO_5003258382" evidence="7">
    <location>
        <begin position="21"/>
        <end position="101"/>
    </location>
</feature>
<dbReference type="Proteomes" id="UP000002482">
    <property type="component" value="Chromosome"/>
</dbReference>
<gene>
    <name evidence="9" type="ordered locus">Acav_1541</name>
</gene>
<evidence type="ECO:0000259" key="8">
    <source>
        <dbReference type="PROSITE" id="PS51007"/>
    </source>
</evidence>
<dbReference type="PROSITE" id="PS51007">
    <property type="entry name" value="CYTC"/>
    <property type="match status" value="1"/>
</dbReference>
<dbReference type="OrthoDB" id="9814063at2"/>
<keyword evidence="7" id="KW-0732">Signal</keyword>
<dbReference type="GO" id="GO:0005506">
    <property type="term" value="F:iron ion binding"/>
    <property type="evidence" value="ECO:0007669"/>
    <property type="project" value="InterPro"/>
</dbReference>
<reference evidence="9" key="1">
    <citation type="submission" date="2011-02" db="EMBL/GenBank/DDBJ databases">
        <title>Complete sequence of Acidovorax avenae subsp. avenae ATCC 19860.</title>
        <authorList>
            <consortium name="US DOE Joint Genome Institute"/>
            <person name="Lucas S."/>
            <person name="Copeland A."/>
            <person name="Lapidus A."/>
            <person name="Cheng J.-F."/>
            <person name="Goodwin L."/>
            <person name="Pitluck S."/>
            <person name="Chertkov O."/>
            <person name="Held B."/>
            <person name="Detter J.C."/>
            <person name="Han C."/>
            <person name="Tapia R."/>
            <person name="Land M."/>
            <person name="Hauser L."/>
            <person name="Kyrpides N."/>
            <person name="Ivanova N."/>
            <person name="Ovchinnikova G."/>
            <person name="Pagani I."/>
            <person name="Gordon S."/>
            <person name="Woyke T."/>
        </authorList>
    </citation>
    <scope>NUCLEOTIDE SEQUENCE</scope>
    <source>
        <strain evidence="9">ATCC 19860</strain>
    </source>
</reference>
<evidence type="ECO:0000256" key="3">
    <source>
        <dbReference type="ARBA" id="ARBA00022723"/>
    </source>
</evidence>
<dbReference type="InterPro" id="IPR002324">
    <property type="entry name" value="Cyt_c_ID"/>
</dbReference>
<sequence length="101" mass="10521">MKRTLPLLLLAFSAATPALADQALATAKNCMACHAVDKKLVGPSYKDVAAKYAGQKDAVDKLAAKIMKGGSGVWGPVPMPANSQVNEADAKKLAAWVLSLK</sequence>
<dbReference type="EMBL" id="CP002521">
    <property type="protein sequence ID" value="ADX45462.1"/>
    <property type="molecule type" value="Genomic_DNA"/>
</dbReference>
<keyword evidence="2 6" id="KW-0349">Heme</keyword>
<accession>F0Q3T4</accession>
<keyword evidence="3 6" id="KW-0479">Metal-binding</keyword>
<proteinExistence type="predicted"/>
<feature type="binding site" description="covalent" evidence="6">
    <location>
        <position position="79"/>
    </location>
    <ligand>
        <name>heme c</name>
        <dbReference type="ChEBI" id="CHEBI:61717"/>
    </ligand>
</feature>
<keyword evidence="10" id="KW-1185">Reference proteome</keyword>
<evidence type="ECO:0000256" key="6">
    <source>
        <dbReference type="PIRSR" id="PIRSR602324-1"/>
    </source>
</evidence>
<dbReference type="GeneID" id="34239599"/>
<evidence type="ECO:0000313" key="10">
    <source>
        <dbReference type="Proteomes" id="UP000002482"/>
    </source>
</evidence>
<dbReference type="Gene3D" id="1.10.760.10">
    <property type="entry name" value="Cytochrome c-like domain"/>
    <property type="match status" value="1"/>
</dbReference>
<feature type="signal peptide" evidence="7">
    <location>
        <begin position="1"/>
        <end position="20"/>
    </location>
</feature>
<feature type="binding site" description="covalent" evidence="6">
    <location>
        <position position="30"/>
    </location>
    <ligand>
        <name>heme c</name>
        <dbReference type="ChEBI" id="CHEBI:61717"/>
    </ligand>
</feature>
<feature type="binding site" description="covalent" evidence="6">
    <location>
        <position position="34"/>
    </location>
    <ligand>
        <name>heme c</name>
        <dbReference type="ChEBI" id="CHEBI:61717"/>
    </ligand>
</feature>
<evidence type="ECO:0000256" key="2">
    <source>
        <dbReference type="ARBA" id="ARBA00022617"/>
    </source>
</evidence>
<evidence type="ECO:0000256" key="4">
    <source>
        <dbReference type="ARBA" id="ARBA00022982"/>
    </source>
</evidence>
<dbReference type="SUPFAM" id="SSF46626">
    <property type="entry name" value="Cytochrome c"/>
    <property type="match status" value="1"/>
</dbReference>
<dbReference type="GO" id="GO:0020037">
    <property type="term" value="F:heme binding"/>
    <property type="evidence" value="ECO:0007669"/>
    <property type="project" value="InterPro"/>
</dbReference>
<dbReference type="KEGG" id="aaa:Acav_1541"/>
<comment type="PTM">
    <text evidence="6">Binds 1 heme c group covalently per subunit.</text>
</comment>
<evidence type="ECO:0000256" key="7">
    <source>
        <dbReference type="SAM" id="SignalP"/>
    </source>
</evidence>
<dbReference type="PRINTS" id="PR00606">
    <property type="entry name" value="CYTCHROMECID"/>
</dbReference>
<dbReference type="InterPro" id="IPR036909">
    <property type="entry name" value="Cyt_c-like_dom_sf"/>
</dbReference>
<feature type="domain" description="Cytochrome c" evidence="8">
    <location>
        <begin position="15"/>
        <end position="101"/>
    </location>
</feature>
<organism evidence="9 10">
    <name type="scientific">Paracidovorax avenae (strain ATCC 19860 / DSM 7227 / CCUG 15838 / JCM 20985 / LMG 2117 / NCPPB 1011)</name>
    <name type="common">Acidovorax avenae</name>
    <dbReference type="NCBI Taxonomy" id="643561"/>
    <lineage>
        <taxon>Bacteria</taxon>
        <taxon>Pseudomonadati</taxon>
        <taxon>Pseudomonadota</taxon>
        <taxon>Betaproteobacteria</taxon>
        <taxon>Burkholderiales</taxon>
        <taxon>Comamonadaceae</taxon>
        <taxon>Paracidovorax</taxon>
    </lineage>
</organism>
<keyword evidence="4" id="KW-0249">Electron transport</keyword>
<dbReference type="AlphaFoldDB" id="F0Q3T4"/>
<evidence type="ECO:0000256" key="5">
    <source>
        <dbReference type="ARBA" id="ARBA00023004"/>
    </source>
</evidence>
<protein>
    <submittedName>
        <fullName evidence="9">Cytochrome c class I</fullName>
    </submittedName>
</protein>
<name>F0Q3T4_PARA1</name>
<dbReference type="GO" id="GO:0009055">
    <property type="term" value="F:electron transfer activity"/>
    <property type="evidence" value="ECO:0007669"/>
    <property type="project" value="InterPro"/>
</dbReference>
<dbReference type="RefSeq" id="WP_013593984.1">
    <property type="nucleotide sequence ID" value="NC_015138.1"/>
</dbReference>
<keyword evidence="5 6" id="KW-0408">Iron</keyword>
<evidence type="ECO:0000256" key="1">
    <source>
        <dbReference type="ARBA" id="ARBA00022448"/>
    </source>
</evidence>
<keyword evidence="1" id="KW-0813">Transport</keyword>
<dbReference type="InterPro" id="IPR009056">
    <property type="entry name" value="Cyt_c-like_dom"/>
</dbReference>
<evidence type="ECO:0000313" key="9">
    <source>
        <dbReference type="EMBL" id="ADX45462.1"/>
    </source>
</evidence>
<dbReference type="Pfam" id="PF00034">
    <property type="entry name" value="Cytochrom_C"/>
    <property type="match status" value="1"/>
</dbReference>